<proteinExistence type="predicted"/>
<accession>A0ABR1CDG2</accession>
<comment type="caution">
    <text evidence="1">The sequence shown here is derived from an EMBL/GenBank/DDBJ whole genome shotgun (WGS) entry which is preliminary data.</text>
</comment>
<evidence type="ECO:0000313" key="2">
    <source>
        <dbReference type="Proteomes" id="UP001303046"/>
    </source>
</evidence>
<name>A0ABR1CDG2_NECAM</name>
<dbReference type="EMBL" id="JAVFWL010000002">
    <property type="protein sequence ID" value="KAK6736504.1"/>
    <property type="molecule type" value="Genomic_DNA"/>
</dbReference>
<keyword evidence="2" id="KW-1185">Reference proteome</keyword>
<reference evidence="1 2" key="1">
    <citation type="submission" date="2023-08" db="EMBL/GenBank/DDBJ databases">
        <title>A Necator americanus chromosomal reference genome.</title>
        <authorList>
            <person name="Ilik V."/>
            <person name="Petrzelkova K.J."/>
            <person name="Pardy F."/>
            <person name="Fuh T."/>
            <person name="Niatou-Singa F.S."/>
            <person name="Gouil Q."/>
            <person name="Baker L."/>
            <person name="Ritchie M.E."/>
            <person name="Jex A.R."/>
            <person name="Gazzola D."/>
            <person name="Li H."/>
            <person name="Toshio Fujiwara R."/>
            <person name="Zhan B."/>
            <person name="Aroian R.V."/>
            <person name="Pafco B."/>
            <person name="Schwarz E.M."/>
        </authorList>
    </citation>
    <scope>NUCLEOTIDE SEQUENCE [LARGE SCALE GENOMIC DNA]</scope>
    <source>
        <strain evidence="1 2">Aroian</strain>
        <tissue evidence="1">Whole animal</tissue>
    </source>
</reference>
<evidence type="ECO:0000313" key="1">
    <source>
        <dbReference type="EMBL" id="KAK6736504.1"/>
    </source>
</evidence>
<protein>
    <submittedName>
        <fullName evidence="1">Uncharacterized protein</fullName>
    </submittedName>
</protein>
<organism evidence="1 2">
    <name type="scientific">Necator americanus</name>
    <name type="common">Human hookworm</name>
    <dbReference type="NCBI Taxonomy" id="51031"/>
    <lineage>
        <taxon>Eukaryota</taxon>
        <taxon>Metazoa</taxon>
        <taxon>Ecdysozoa</taxon>
        <taxon>Nematoda</taxon>
        <taxon>Chromadorea</taxon>
        <taxon>Rhabditida</taxon>
        <taxon>Rhabditina</taxon>
        <taxon>Rhabditomorpha</taxon>
        <taxon>Strongyloidea</taxon>
        <taxon>Ancylostomatidae</taxon>
        <taxon>Bunostominae</taxon>
        <taxon>Necator</taxon>
    </lineage>
</organism>
<gene>
    <name evidence="1" type="primary">Necator_chrII.g7077</name>
    <name evidence="1" type="ORF">RB195_019284</name>
</gene>
<dbReference type="Proteomes" id="UP001303046">
    <property type="component" value="Unassembled WGS sequence"/>
</dbReference>
<sequence>MVELQRLQTADVRYAISRSCGDIVEALILLHCPEKMSMRSCAEKRSLYAREPARSASAPPRKRWFHKAPLERVHSQMTVCDELTRKLVGAITTWHDIHSNLLRLSIDKSCSDISISDQSSISSDSDESANGADYANSNAARFSLSNPELTSMQIKQMFPELSEHWRRSLGLGFAWTPIRELAEEQLIRDQTYAGKLGTCYVNRIRSEERRMDCGTPCDNLGTVIGTALQKRRPSDGRL</sequence>